<dbReference type="GO" id="GO:0047938">
    <property type="term" value="F:glucose-6-phosphate 1-epimerase activity"/>
    <property type="evidence" value="ECO:0007669"/>
    <property type="project" value="UniProtKB-UniRule"/>
</dbReference>
<dbReference type="InterPro" id="IPR011013">
    <property type="entry name" value="Gal_mutarotase_sf_dom"/>
</dbReference>
<feature type="binding site" evidence="7">
    <location>
        <position position="74"/>
    </location>
    <ligand>
        <name>substrate</name>
    </ligand>
</feature>
<evidence type="ECO:0000256" key="1">
    <source>
        <dbReference type="ARBA" id="ARBA00001096"/>
    </source>
</evidence>
<dbReference type="Pfam" id="PF01263">
    <property type="entry name" value="Aldose_epim"/>
    <property type="match status" value="1"/>
</dbReference>
<evidence type="ECO:0000313" key="8">
    <source>
        <dbReference type="EMBL" id="GAX27392.1"/>
    </source>
</evidence>
<dbReference type="EMBL" id="BDSP01000257">
    <property type="protein sequence ID" value="GAX27392.1"/>
    <property type="molecule type" value="Genomic_DNA"/>
</dbReference>
<feature type="binding site" evidence="7">
    <location>
        <position position="48"/>
    </location>
    <ligand>
        <name>substrate</name>
    </ligand>
</feature>
<feature type="active site" evidence="6">
    <location>
        <position position="153"/>
    </location>
</feature>
<dbReference type="Gene3D" id="2.70.98.10">
    <property type="match status" value="1"/>
</dbReference>
<keyword evidence="9" id="KW-1185">Reference proteome</keyword>
<organism evidence="8 9">
    <name type="scientific">Fistulifera solaris</name>
    <name type="common">Oleaginous diatom</name>
    <dbReference type="NCBI Taxonomy" id="1519565"/>
    <lineage>
        <taxon>Eukaryota</taxon>
        <taxon>Sar</taxon>
        <taxon>Stramenopiles</taxon>
        <taxon>Ochrophyta</taxon>
        <taxon>Bacillariophyta</taxon>
        <taxon>Bacillariophyceae</taxon>
        <taxon>Bacillariophycidae</taxon>
        <taxon>Naviculales</taxon>
        <taxon>Naviculaceae</taxon>
        <taxon>Fistulifera</taxon>
    </lineage>
</organism>
<comment type="catalytic activity">
    <reaction evidence="1">
        <text>alpha-D-glucose 6-phosphate = beta-D-glucose 6-phosphate</text>
        <dbReference type="Rhea" id="RHEA:16249"/>
        <dbReference type="ChEBI" id="CHEBI:58225"/>
        <dbReference type="ChEBI" id="CHEBI:58247"/>
        <dbReference type="EC" id="5.1.3.15"/>
    </reaction>
</comment>
<comment type="similarity">
    <text evidence="2 5">Belongs to the glucose-6-phosphate 1-epimerase family.</text>
</comment>
<dbReference type="InParanoid" id="A0A1Z5KMV1"/>
<evidence type="ECO:0000256" key="3">
    <source>
        <dbReference type="ARBA" id="ARBA00012083"/>
    </source>
</evidence>
<evidence type="ECO:0000256" key="6">
    <source>
        <dbReference type="PIRSR" id="PIRSR016020-1"/>
    </source>
</evidence>
<reference evidence="8 9" key="1">
    <citation type="journal article" date="2015" name="Plant Cell">
        <title>Oil accumulation by the oleaginous diatom Fistulifera solaris as revealed by the genome and transcriptome.</title>
        <authorList>
            <person name="Tanaka T."/>
            <person name="Maeda Y."/>
            <person name="Veluchamy A."/>
            <person name="Tanaka M."/>
            <person name="Abida H."/>
            <person name="Marechal E."/>
            <person name="Bowler C."/>
            <person name="Muto M."/>
            <person name="Sunaga Y."/>
            <person name="Tanaka M."/>
            <person name="Yoshino T."/>
            <person name="Taniguchi T."/>
            <person name="Fukuda Y."/>
            <person name="Nemoto M."/>
            <person name="Matsumoto M."/>
            <person name="Wong P.S."/>
            <person name="Aburatani S."/>
            <person name="Fujibuchi W."/>
        </authorList>
    </citation>
    <scope>NUCLEOTIDE SEQUENCE [LARGE SCALE GENOMIC DNA]</scope>
    <source>
        <strain evidence="8 9">JPCC DA0580</strain>
    </source>
</reference>
<evidence type="ECO:0000256" key="7">
    <source>
        <dbReference type="PIRSR" id="PIRSR016020-2"/>
    </source>
</evidence>
<dbReference type="GO" id="GO:0030246">
    <property type="term" value="F:carbohydrate binding"/>
    <property type="evidence" value="ECO:0007669"/>
    <property type="project" value="UniProtKB-UniRule"/>
</dbReference>
<dbReference type="InterPro" id="IPR014718">
    <property type="entry name" value="GH-type_carb-bd"/>
</dbReference>
<evidence type="ECO:0000313" key="9">
    <source>
        <dbReference type="Proteomes" id="UP000198406"/>
    </source>
</evidence>
<proteinExistence type="inferred from homology"/>
<dbReference type="EC" id="5.1.3.15" evidence="3 5"/>
<dbReference type="PANTHER" id="PTHR11122:SF13">
    <property type="entry name" value="GLUCOSE-6-PHOSPHATE 1-EPIMERASE"/>
    <property type="match status" value="1"/>
</dbReference>
<evidence type="ECO:0000256" key="5">
    <source>
        <dbReference type="PIRNR" id="PIRNR016020"/>
    </source>
</evidence>
<dbReference type="GO" id="GO:0005737">
    <property type="term" value="C:cytoplasm"/>
    <property type="evidence" value="ECO:0007669"/>
    <property type="project" value="TreeGrafter"/>
</dbReference>
<dbReference type="GO" id="GO:0005975">
    <property type="term" value="P:carbohydrate metabolic process"/>
    <property type="evidence" value="ECO:0007669"/>
    <property type="project" value="InterPro"/>
</dbReference>
<dbReference type="CDD" id="cd09020">
    <property type="entry name" value="D-hex-6-P-epi_like"/>
    <property type="match status" value="1"/>
</dbReference>
<dbReference type="InterPro" id="IPR025532">
    <property type="entry name" value="G6P_1-epimerase"/>
</dbReference>
<keyword evidence="4 5" id="KW-0413">Isomerase</keyword>
<name>A0A1Z5KMV1_FISSO</name>
<gene>
    <name evidence="8" type="ORF">FisN_23Hh149</name>
</gene>
<dbReference type="AlphaFoldDB" id="A0A1Z5KMV1"/>
<evidence type="ECO:0000256" key="4">
    <source>
        <dbReference type="ARBA" id="ARBA00023235"/>
    </source>
</evidence>
<dbReference type="SUPFAM" id="SSF74650">
    <property type="entry name" value="Galactose mutarotase-like"/>
    <property type="match status" value="1"/>
</dbReference>
<feature type="active site" evidence="6">
    <location>
        <position position="267"/>
    </location>
</feature>
<dbReference type="InterPro" id="IPR008183">
    <property type="entry name" value="Aldose_1/G6P_1-epimerase"/>
</dbReference>
<feature type="binding site" evidence="7">
    <location>
        <position position="69"/>
    </location>
    <ligand>
        <name>substrate</name>
    </ligand>
</feature>
<dbReference type="Proteomes" id="UP000198406">
    <property type="component" value="Unassembled WGS sequence"/>
</dbReference>
<sequence length="296" mass="32315">MTITTLRHSSGSSCKIHSFGATVISFATDREHLFLSNDAILDGSKAIRGGIPLVFPVFGPSTAPSTMPQHGFARVNHWDLIESTETTASYTLRLADVTAGRGEHNPWSIEEVAKNGIDVLLKYEVSLGADYLLTTLTVQNTGKTAFDMEALLHSYFAVPEKATHDNSRTFITGLDRYSIVDKVTQESGHAQPEGEPVVISGETDRVYDPFEGKTSAQVQLVTPQRNLDITAEGSNAISCVVWNPGKEKAKAMPDMHDGAHEEFVCVEPGILTDRMIRLEPGDEAFLKQTIKAIVNK</sequence>
<dbReference type="PIRSF" id="PIRSF016020">
    <property type="entry name" value="PHexose_mutarotase"/>
    <property type="match status" value="1"/>
</dbReference>
<evidence type="ECO:0000256" key="2">
    <source>
        <dbReference type="ARBA" id="ARBA00005866"/>
    </source>
</evidence>
<protein>
    <recommendedName>
        <fullName evidence="3 5">glucose-6-phosphate 1-epimerase</fullName>
        <ecNumber evidence="3 5">5.1.3.15</ecNumber>
    </recommendedName>
</protein>
<dbReference type="PANTHER" id="PTHR11122">
    <property type="entry name" value="APOSPORY-ASSOCIATED PROTEIN C-RELATED"/>
    <property type="match status" value="1"/>
</dbReference>
<accession>A0A1Z5KMV1</accession>
<dbReference type="OrthoDB" id="1659429at2759"/>
<comment type="caution">
    <text evidence="8">The sequence shown here is derived from an EMBL/GenBank/DDBJ whole genome shotgun (WGS) entry which is preliminary data.</text>
</comment>